<gene>
    <name evidence="1" type="ORF">JTE90_010660</name>
</gene>
<name>A0AAV6UU37_9ARAC</name>
<organism evidence="1 2">
    <name type="scientific">Oedothorax gibbosus</name>
    <dbReference type="NCBI Taxonomy" id="931172"/>
    <lineage>
        <taxon>Eukaryota</taxon>
        <taxon>Metazoa</taxon>
        <taxon>Ecdysozoa</taxon>
        <taxon>Arthropoda</taxon>
        <taxon>Chelicerata</taxon>
        <taxon>Arachnida</taxon>
        <taxon>Araneae</taxon>
        <taxon>Araneomorphae</taxon>
        <taxon>Entelegynae</taxon>
        <taxon>Araneoidea</taxon>
        <taxon>Linyphiidae</taxon>
        <taxon>Erigoninae</taxon>
        <taxon>Oedothorax</taxon>
    </lineage>
</organism>
<dbReference type="EMBL" id="JAFNEN010000289">
    <property type="protein sequence ID" value="KAG8186766.1"/>
    <property type="molecule type" value="Genomic_DNA"/>
</dbReference>
<keyword evidence="2" id="KW-1185">Reference proteome</keyword>
<dbReference type="AlphaFoldDB" id="A0AAV6UU37"/>
<proteinExistence type="predicted"/>
<dbReference type="Proteomes" id="UP000827092">
    <property type="component" value="Unassembled WGS sequence"/>
</dbReference>
<evidence type="ECO:0000313" key="1">
    <source>
        <dbReference type="EMBL" id="KAG8186766.1"/>
    </source>
</evidence>
<accession>A0AAV6UU37</accession>
<reference evidence="1 2" key="1">
    <citation type="journal article" date="2022" name="Nat. Ecol. Evol.">
        <title>A masculinizing supergene underlies an exaggerated male reproductive morph in a spider.</title>
        <authorList>
            <person name="Hendrickx F."/>
            <person name="De Corte Z."/>
            <person name="Sonet G."/>
            <person name="Van Belleghem S.M."/>
            <person name="Kostlbacher S."/>
            <person name="Vangestel C."/>
        </authorList>
    </citation>
    <scope>NUCLEOTIDE SEQUENCE [LARGE SCALE GENOMIC DNA]</scope>
    <source>
        <strain evidence="1">W744_W776</strain>
    </source>
</reference>
<sequence length="502" mass="56682">MASFYANIISEIEKEIDKTELRKAAKDLSVYYKKSNKHRSSPPDYNNPAYCCAYLYKYATNHSRMTAKYFRKMCNKKEIKDILLRKKEIKICCLGGGPGIEIVGICKALAYSPSMHNKVRGVSVLDEFNGWESLFDSIMSSLADGKDEALPETFFGKSLRKEFLQVEFQYPLSKKSKEVVSQADIVCLTKHSPEFSKEKCACISQVLGKLFKKNALILYIDRSEKISLEDVDYISRSSNFKVVLGPLEGEKFENKFLKPNVKTYGCYPHIISNVSVIGWIKTSTESDAFYNESLSLSHSSLTDVESIGAESEIMDSNVSQGKAMDSDEESEIAHSDIGSEVVYSDIESEIVHSDIESEIVHSDIGSEIVHSDIGSEVVHSDIGSEFMHSDMEREIIQLNMVMESERNTDEAMDFDVKRKAAVDFSENINKSSKTSELVDYDIKLNEECNNMACNKYTQTEDSFYLSQNDRIRGKTEVELEELLEALAGLVTVLERFALTKKI</sequence>
<comment type="caution">
    <text evidence="1">The sequence shown here is derived from an EMBL/GenBank/DDBJ whole genome shotgun (WGS) entry which is preliminary data.</text>
</comment>
<protein>
    <submittedName>
        <fullName evidence="1">Uncharacterized protein</fullName>
    </submittedName>
</protein>
<evidence type="ECO:0000313" key="2">
    <source>
        <dbReference type="Proteomes" id="UP000827092"/>
    </source>
</evidence>